<feature type="region of interest" description="Disordered" evidence="1">
    <location>
        <begin position="63"/>
        <end position="85"/>
    </location>
</feature>
<feature type="compositionally biased region" description="Basic and acidic residues" evidence="1">
    <location>
        <begin position="75"/>
        <end position="85"/>
    </location>
</feature>
<proteinExistence type="predicted"/>
<evidence type="ECO:0000313" key="3">
    <source>
        <dbReference type="Proteomes" id="UP001437256"/>
    </source>
</evidence>
<gene>
    <name evidence="2" type="ORF">AAF712_015461</name>
</gene>
<evidence type="ECO:0000256" key="1">
    <source>
        <dbReference type="SAM" id="MobiDB-lite"/>
    </source>
</evidence>
<dbReference type="EMBL" id="JBBXMP010000415">
    <property type="protein sequence ID" value="KAL0057889.1"/>
    <property type="molecule type" value="Genomic_DNA"/>
</dbReference>
<keyword evidence="3" id="KW-1185">Reference proteome</keyword>
<dbReference type="Proteomes" id="UP001437256">
    <property type="component" value="Unassembled WGS sequence"/>
</dbReference>
<reference evidence="2 3" key="1">
    <citation type="submission" date="2024-05" db="EMBL/GenBank/DDBJ databases">
        <title>A draft genome resource for the thread blight pathogen Marasmius tenuissimus strain MS-2.</title>
        <authorList>
            <person name="Yulfo-Soto G.E."/>
            <person name="Baruah I.K."/>
            <person name="Amoako-Attah I."/>
            <person name="Bukari Y."/>
            <person name="Meinhardt L.W."/>
            <person name="Bailey B.A."/>
            <person name="Cohen S.P."/>
        </authorList>
    </citation>
    <scope>NUCLEOTIDE SEQUENCE [LARGE SCALE GENOMIC DNA]</scope>
    <source>
        <strain evidence="2 3">MS-2</strain>
    </source>
</reference>
<evidence type="ECO:0000313" key="2">
    <source>
        <dbReference type="EMBL" id="KAL0057889.1"/>
    </source>
</evidence>
<sequence>MPSSTPYTCHRLNPIPIVATFPSKTRSNRTDDNEQFVTGGCHNTQIIATGSCRNKQWVTNGYNNNQDINGNDNMQEIKPKTNTEH</sequence>
<feature type="compositionally biased region" description="Low complexity" evidence="1">
    <location>
        <begin position="63"/>
        <end position="73"/>
    </location>
</feature>
<accession>A0ABR2Z9J2</accession>
<feature type="non-terminal residue" evidence="2">
    <location>
        <position position="85"/>
    </location>
</feature>
<organism evidence="2 3">
    <name type="scientific">Marasmius tenuissimus</name>
    <dbReference type="NCBI Taxonomy" id="585030"/>
    <lineage>
        <taxon>Eukaryota</taxon>
        <taxon>Fungi</taxon>
        <taxon>Dikarya</taxon>
        <taxon>Basidiomycota</taxon>
        <taxon>Agaricomycotina</taxon>
        <taxon>Agaricomycetes</taxon>
        <taxon>Agaricomycetidae</taxon>
        <taxon>Agaricales</taxon>
        <taxon>Marasmiineae</taxon>
        <taxon>Marasmiaceae</taxon>
        <taxon>Marasmius</taxon>
    </lineage>
</organism>
<comment type="caution">
    <text evidence="2">The sequence shown here is derived from an EMBL/GenBank/DDBJ whole genome shotgun (WGS) entry which is preliminary data.</text>
</comment>
<protein>
    <submittedName>
        <fullName evidence="2">Uncharacterized protein</fullName>
    </submittedName>
</protein>
<name>A0ABR2Z9J2_9AGAR</name>